<comment type="subcellular location">
    <subcellularLocation>
        <location evidence="1">Nucleus</location>
    </subcellularLocation>
</comment>
<gene>
    <name evidence="8" type="ORF">L195_g002891</name>
</gene>
<dbReference type="AlphaFoldDB" id="A0A2K3NTR4"/>
<feature type="compositionally biased region" description="Low complexity" evidence="6">
    <location>
        <begin position="312"/>
        <end position="324"/>
    </location>
</feature>
<dbReference type="Pfam" id="PF03634">
    <property type="entry name" value="TCP"/>
    <property type="match status" value="1"/>
</dbReference>
<dbReference type="Proteomes" id="UP000236291">
    <property type="component" value="Unassembled WGS sequence"/>
</dbReference>
<feature type="region of interest" description="Disordered" evidence="6">
    <location>
        <begin position="298"/>
        <end position="324"/>
    </location>
</feature>
<evidence type="ECO:0000313" key="8">
    <source>
        <dbReference type="EMBL" id="PNY06425.1"/>
    </source>
</evidence>
<dbReference type="InterPro" id="IPR005333">
    <property type="entry name" value="Transcription_factor_TCP"/>
</dbReference>
<feature type="region of interest" description="Disordered" evidence="6">
    <location>
        <begin position="89"/>
        <end position="116"/>
    </location>
</feature>
<feature type="domain" description="TCP" evidence="7">
    <location>
        <begin position="20"/>
        <end position="78"/>
    </location>
</feature>
<evidence type="ECO:0000256" key="2">
    <source>
        <dbReference type="ARBA" id="ARBA00023015"/>
    </source>
</evidence>
<feature type="compositionally biased region" description="Low complexity" evidence="6">
    <location>
        <begin position="106"/>
        <end position="115"/>
    </location>
</feature>
<evidence type="ECO:0000313" key="9">
    <source>
        <dbReference type="Proteomes" id="UP000236291"/>
    </source>
</evidence>
<dbReference type="GO" id="GO:0043565">
    <property type="term" value="F:sequence-specific DNA binding"/>
    <property type="evidence" value="ECO:0007669"/>
    <property type="project" value="TreeGrafter"/>
</dbReference>
<reference evidence="8 9" key="1">
    <citation type="journal article" date="2014" name="Am. J. Bot.">
        <title>Genome assembly and annotation for red clover (Trifolium pratense; Fabaceae).</title>
        <authorList>
            <person name="Istvanek J."/>
            <person name="Jaros M."/>
            <person name="Krenek A."/>
            <person name="Repkova J."/>
        </authorList>
    </citation>
    <scope>NUCLEOTIDE SEQUENCE [LARGE SCALE GENOMIC DNA]</scope>
    <source>
        <strain evidence="9">cv. Tatra</strain>
        <tissue evidence="8">Young leaves</tissue>
    </source>
</reference>
<comment type="caution">
    <text evidence="8">The sequence shown here is derived from an EMBL/GenBank/DDBJ whole genome shotgun (WGS) entry which is preliminary data.</text>
</comment>
<organism evidence="8 9">
    <name type="scientific">Trifolium pratense</name>
    <name type="common">Red clover</name>
    <dbReference type="NCBI Taxonomy" id="57577"/>
    <lineage>
        <taxon>Eukaryota</taxon>
        <taxon>Viridiplantae</taxon>
        <taxon>Streptophyta</taxon>
        <taxon>Embryophyta</taxon>
        <taxon>Tracheophyta</taxon>
        <taxon>Spermatophyta</taxon>
        <taxon>Magnoliopsida</taxon>
        <taxon>eudicotyledons</taxon>
        <taxon>Gunneridae</taxon>
        <taxon>Pentapetalae</taxon>
        <taxon>rosids</taxon>
        <taxon>fabids</taxon>
        <taxon>Fabales</taxon>
        <taxon>Fabaceae</taxon>
        <taxon>Papilionoideae</taxon>
        <taxon>50 kb inversion clade</taxon>
        <taxon>NPAAA clade</taxon>
        <taxon>Hologalegina</taxon>
        <taxon>IRL clade</taxon>
        <taxon>Trifolieae</taxon>
        <taxon>Trifolium</taxon>
    </lineage>
</organism>
<dbReference type="InterPro" id="IPR017887">
    <property type="entry name" value="TF_TCP_subgr"/>
</dbReference>
<dbReference type="PANTHER" id="PTHR31072">
    <property type="entry name" value="TRANSCRIPTION FACTOR TCP4-RELATED"/>
    <property type="match status" value="1"/>
</dbReference>
<reference evidence="8 9" key="2">
    <citation type="journal article" date="2017" name="Front. Plant Sci.">
        <title>Gene Classification and Mining of Molecular Markers Useful in Red Clover (Trifolium pratense) Breeding.</title>
        <authorList>
            <person name="Istvanek J."/>
            <person name="Dluhosova J."/>
            <person name="Dluhos P."/>
            <person name="Patkova L."/>
            <person name="Nedelnik J."/>
            <person name="Repkova J."/>
        </authorList>
    </citation>
    <scope>NUCLEOTIDE SEQUENCE [LARGE SCALE GENOMIC DNA]</scope>
    <source>
        <strain evidence="9">cv. Tatra</strain>
        <tissue evidence="8">Young leaves</tissue>
    </source>
</reference>
<evidence type="ECO:0000256" key="4">
    <source>
        <dbReference type="ARBA" id="ARBA00023163"/>
    </source>
</evidence>
<feature type="region of interest" description="Disordered" evidence="6">
    <location>
        <begin position="1"/>
        <end position="27"/>
    </location>
</feature>
<keyword evidence="5" id="KW-0539">Nucleus</keyword>
<accession>A0A2K3NTR4</accession>
<dbReference type="GO" id="GO:0003700">
    <property type="term" value="F:DNA-binding transcription factor activity"/>
    <property type="evidence" value="ECO:0007669"/>
    <property type="project" value="InterPro"/>
</dbReference>
<evidence type="ECO:0000256" key="3">
    <source>
        <dbReference type="ARBA" id="ARBA00023125"/>
    </source>
</evidence>
<keyword evidence="4" id="KW-0804">Transcription</keyword>
<dbReference type="STRING" id="57577.A0A2K3NTR4"/>
<dbReference type="GO" id="GO:0005634">
    <property type="term" value="C:nucleus"/>
    <property type="evidence" value="ECO:0007669"/>
    <property type="project" value="UniProtKB-SubCell"/>
</dbReference>
<feature type="compositionally biased region" description="Basic residues" evidence="6">
    <location>
        <begin position="15"/>
        <end position="26"/>
    </location>
</feature>
<evidence type="ECO:0000256" key="6">
    <source>
        <dbReference type="SAM" id="MobiDB-lite"/>
    </source>
</evidence>
<protein>
    <submittedName>
        <fullName evidence="8">Transcription factor TCP4-like protein</fullName>
    </submittedName>
</protein>
<dbReference type="PANTHER" id="PTHR31072:SF273">
    <property type="entry name" value="TRANSCRIPTION FACTOR TCP4"/>
    <property type="match status" value="1"/>
</dbReference>
<proteinExistence type="predicted"/>
<dbReference type="EMBL" id="ASHM01001302">
    <property type="protein sequence ID" value="PNY06425.1"/>
    <property type="molecule type" value="Genomic_DNA"/>
</dbReference>
<dbReference type="SMR" id="A0A2K3NTR4"/>
<keyword evidence="2" id="KW-0805">Transcription regulation</keyword>
<feature type="region of interest" description="Disordered" evidence="6">
    <location>
        <begin position="198"/>
        <end position="219"/>
    </location>
</feature>
<dbReference type="PROSITE" id="PS51369">
    <property type="entry name" value="TCP"/>
    <property type="match status" value="1"/>
</dbReference>
<evidence type="ECO:0000259" key="7">
    <source>
        <dbReference type="PROSITE" id="PS51369"/>
    </source>
</evidence>
<evidence type="ECO:0000256" key="1">
    <source>
        <dbReference type="ARBA" id="ARBA00004123"/>
    </source>
</evidence>
<keyword evidence="3" id="KW-0238">DNA-binding</keyword>
<sequence>MNGGEIVEVDGGHIIRSRGRKDRHSKVCTAKGPRDRRVRLSAHTAIEFYDVQDRLGFDRPSKALDWLINKAKPAIDQLDQLPPWKPSLLTKQQQQNDDVSEKLNDNGNGNENGNENEFRFLQNFNSNSNGFVSFESEIGETTPSSPIQFPDLLSRTDSNDLRLSLQQNQHVQPHVLFAGNFDGMLAWNSGGGGGGAAIDTGGSGGGGGGGGNNDDASGGGFVFHAPSPSPVVFPAVMYGQNQYLSQRGPLQSSYNPSVRAWIDAPTFVADYRRQVAATAALGAGFASGGFSGFRVPARIGGDDDDEVHGGLSNRPSSASSDSRR</sequence>
<evidence type="ECO:0000256" key="5">
    <source>
        <dbReference type="ARBA" id="ARBA00023242"/>
    </source>
</evidence>
<name>A0A2K3NTR4_TRIPR</name>